<reference evidence="1 2" key="1">
    <citation type="submission" date="2011-08" db="EMBL/GenBank/DDBJ databases">
        <authorList>
            <person name="Liu Z.J."/>
            <person name="Shi F.L."/>
            <person name="Lu J.Q."/>
            <person name="Li M."/>
            <person name="Wang Z.L."/>
        </authorList>
    </citation>
    <scope>NUCLEOTIDE SEQUENCE [LARGE SCALE GENOMIC DNA]</scope>
    <source>
        <strain evidence="1 2">USNM 41457</strain>
    </source>
</reference>
<protein>
    <submittedName>
        <fullName evidence="1">Uncharacterized protein</fullName>
    </submittedName>
</protein>
<evidence type="ECO:0000313" key="2">
    <source>
        <dbReference type="Proteomes" id="UP000003163"/>
    </source>
</evidence>
<accession>J9DUX1</accession>
<keyword evidence="2" id="KW-1185">Reference proteome</keyword>
<dbReference type="EMBL" id="AFBI03000010">
    <property type="protein sequence ID" value="EJW05062.1"/>
    <property type="molecule type" value="Genomic_DNA"/>
</dbReference>
<organism evidence="1 2">
    <name type="scientific">Edhazardia aedis (strain USNM 41457)</name>
    <name type="common">Microsporidian parasite</name>
    <dbReference type="NCBI Taxonomy" id="1003232"/>
    <lineage>
        <taxon>Eukaryota</taxon>
        <taxon>Fungi</taxon>
        <taxon>Fungi incertae sedis</taxon>
        <taxon>Microsporidia</taxon>
        <taxon>Edhazardia</taxon>
    </lineage>
</organism>
<sequence>MLAIILCCMNGVYNTEIFFEDCNIIEFTKKEERDNSEVMMFEDRYKFYQSLYITLQANKNLFRHYVYQFMSEEDAQKVNVCGEIYKRLFNNEVFRSFWCILHPNNLNKVLYGKKDEKSKIEEFKHENMQHIIKKIVDFNIEFRHFKNVLSLPFTKRDIYEADESIERNFDRMNLIMLYVVFRNILIFEGFNDYLKINKQKNDEKDDIATENLTRALKALKKPMMVKKHVELLISCWEESSLIELLTFEFKKSCLHQKNVLVIINYNLYDLFIVMITKNLEILKNDTIDEIKASEFQNVIDKMFDLDDLLSRHLEMCISVCEAAKTIQNVNIEILNIVFNKELLTGLVFFVLGRMDFKIRTSLDVFRKVLEENLTEYLTELQNVLDAFVSGIMNDNIENLGLVENNEMVLDQNSQSGLIIDVEKLVERYNNQKKSPQNDEN</sequence>
<comment type="caution">
    <text evidence="1">The sequence shown here is derived from an EMBL/GenBank/DDBJ whole genome shotgun (WGS) entry which is preliminary data.</text>
</comment>
<name>J9DUX1_EDHAE</name>
<dbReference type="HOGENOM" id="CLU_622604_0_0_1"/>
<dbReference type="Proteomes" id="UP000003163">
    <property type="component" value="Unassembled WGS sequence"/>
</dbReference>
<evidence type="ECO:0000313" key="1">
    <source>
        <dbReference type="EMBL" id="EJW05062.1"/>
    </source>
</evidence>
<dbReference type="AlphaFoldDB" id="J9DUX1"/>
<dbReference type="VEuPathDB" id="MicrosporidiaDB:EDEG_00843"/>
<dbReference type="InParanoid" id="J9DUX1"/>
<reference evidence="2" key="2">
    <citation type="submission" date="2015-07" db="EMBL/GenBank/DDBJ databases">
        <title>Contrasting host-pathogen interactions and genome evolution in two generalist and specialist microsporidian pathogens of mosquitoes.</title>
        <authorList>
            <consortium name="The Broad Institute Genomics Platform"/>
            <consortium name="The Broad Institute Genome Sequencing Center for Infectious Disease"/>
            <person name="Cuomo C.A."/>
            <person name="Sanscrainte N.D."/>
            <person name="Goldberg J.M."/>
            <person name="Heiman D."/>
            <person name="Young S."/>
            <person name="Zeng Q."/>
            <person name="Becnel J.J."/>
            <person name="Birren B.W."/>
        </authorList>
    </citation>
    <scope>NUCLEOTIDE SEQUENCE [LARGE SCALE GENOMIC DNA]</scope>
    <source>
        <strain evidence="2">USNM 41457</strain>
    </source>
</reference>
<gene>
    <name evidence="1" type="ORF">EDEG_00843</name>
</gene>
<proteinExistence type="predicted"/>